<dbReference type="Pfam" id="PF15023">
    <property type="entry name" value="DUF4523"/>
    <property type="match status" value="1"/>
</dbReference>
<gene>
    <name evidence="2" type="ORF">Bpfe_000737</name>
</gene>
<organism evidence="2 3">
    <name type="scientific">Biomphalaria pfeifferi</name>
    <name type="common">Bloodfluke planorb</name>
    <name type="synonym">Freshwater snail</name>
    <dbReference type="NCBI Taxonomy" id="112525"/>
    <lineage>
        <taxon>Eukaryota</taxon>
        <taxon>Metazoa</taxon>
        <taxon>Spiralia</taxon>
        <taxon>Lophotrochozoa</taxon>
        <taxon>Mollusca</taxon>
        <taxon>Gastropoda</taxon>
        <taxon>Heterobranchia</taxon>
        <taxon>Euthyneura</taxon>
        <taxon>Panpulmonata</taxon>
        <taxon>Hygrophila</taxon>
        <taxon>Lymnaeoidea</taxon>
        <taxon>Planorbidae</taxon>
        <taxon>Biomphalaria</taxon>
    </lineage>
</organism>
<feature type="region of interest" description="Disordered" evidence="1">
    <location>
        <begin position="39"/>
        <end position="310"/>
    </location>
</feature>
<evidence type="ECO:0000313" key="3">
    <source>
        <dbReference type="Proteomes" id="UP001233172"/>
    </source>
</evidence>
<feature type="compositionally biased region" description="Acidic residues" evidence="1">
    <location>
        <begin position="1"/>
        <end position="11"/>
    </location>
</feature>
<feature type="region of interest" description="Disordered" evidence="1">
    <location>
        <begin position="1"/>
        <end position="21"/>
    </location>
</feature>
<evidence type="ECO:0000256" key="1">
    <source>
        <dbReference type="SAM" id="MobiDB-lite"/>
    </source>
</evidence>
<accession>A0AAD8FMB2</accession>
<reference evidence="2" key="2">
    <citation type="submission" date="2023-04" db="EMBL/GenBank/DDBJ databases">
        <authorList>
            <person name="Bu L."/>
            <person name="Lu L."/>
            <person name="Laidemitt M.R."/>
            <person name="Zhang S.M."/>
            <person name="Mutuku M."/>
            <person name="Mkoji G."/>
            <person name="Steinauer M."/>
            <person name="Loker E.S."/>
        </authorList>
    </citation>
    <scope>NUCLEOTIDE SEQUENCE</scope>
    <source>
        <strain evidence="2">KasaAsao</strain>
        <tissue evidence="2">Whole Snail</tissue>
    </source>
</reference>
<evidence type="ECO:0008006" key="4">
    <source>
        <dbReference type="Google" id="ProtNLM"/>
    </source>
</evidence>
<dbReference type="InterPro" id="IPR012677">
    <property type="entry name" value="Nucleotide-bd_a/b_plait_sf"/>
</dbReference>
<dbReference type="Proteomes" id="UP001233172">
    <property type="component" value="Unassembled WGS sequence"/>
</dbReference>
<feature type="compositionally biased region" description="Low complexity" evidence="1">
    <location>
        <begin position="148"/>
        <end position="160"/>
    </location>
</feature>
<feature type="compositionally biased region" description="Basic and acidic residues" evidence="1">
    <location>
        <begin position="115"/>
        <end position="134"/>
    </location>
</feature>
<dbReference type="PANTHER" id="PTHR35968:SF1">
    <property type="entry name" value="TESTIS EXPRESSED PROTEIN 56"/>
    <property type="match status" value="1"/>
</dbReference>
<dbReference type="Gene3D" id="3.30.70.330">
    <property type="match status" value="1"/>
</dbReference>
<reference evidence="2" key="1">
    <citation type="journal article" date="2023" name="PLoS Negl. Trop. Dis.">
        <title>A genome sequence for Biomphalaria pfeifferi, the major vector snail for the human-infecting parasite Schistosoma mansoni.</title>
        <authorList>
            <person name="Bu L."/>
            <person name="Lu L."/>
            <person name="Laidemitt M.R."/>
            <person name="Zhang S.M."/>
            <person name="Mutuku M."/>
            <person name="Mkoji G."/>
            <person name="Steinauer M."/>
            <person name="Loker E.S."/>
        </authorList>
    </citation>
    <scope>NUCLEOTIDE SEQUENCE</scope>
    <source>
        <strain evidence="2">KasaAsao</strain>
    </source>
</reference>
<feature type="compositionally biased region" description="Basic and acidic residues" evidence="1">
    <location>
        <begin position="220"/>
        <end position="230"/>
    </location>
</feature>
<dbReference type="InterPro" id="IPR027827">
    <property type="entry name" value="Tex56"/>
</dbReference>
<feature type="compositionally biased region" description="Basic and acidic residues" evidence="1">
    <location>
        <begin position="75"/>
        <end position="94"/>
    </location>
</feature>
<feature type="compositionally biased region" description="Polar residues" evidence="1">
    <location>
        <begin position="267"/>
        <end position="282"/>
    </location>
</feature>
<sequence>MENEEEPVPDNEVEKSSRNTIETAENIVRTIVSDAQVIVSERTASDNRNTDETQVKSELHEEITVPQPDNEDGSVLDKMDAEVKVDTDDEERKKTSSMPKESEGNEEDSQSWGSESRKKSLADERGSSRAKEEKQDDEESLEQKRLSQQEQESSLVQLDSDALQQESDMLPPIGDHVPELNAQEEAGRSSIQEDRSGAMKEAEVSQLNADLSLLDDENVDKELEEMAKEEELLDLNSKQSGEIQENPSEDVLNQTEDETVDEVTINEFFQKSASNLDQSQPVDSKPKASKKKSSEKGKFSRLSQTETRAKYQRAEYPNGPYRARITDENKISRELRRVPPPHDYFGYIFSAQSQRPPNYYHQYTLPIYKQPLPRQHMCITGERVPEEKIHKEKTILHQALPLSSLKIRWRLSRVSTVYKLEDLYAYLTVFGPIDGVFAVSVNSALVVFSDVESARSAIMCPCLGFPWDPLIAEWVEPKMNNIGFYNKYHRVEEPTIHSKN</sequence>
<keyword evidence="3" id="KW-1185">Reference proteome</keyword>
<dbReference type="PANTHER" id="PTHR35968">
    <property type="entry name" value="CHROMOSOME 6 C6ORF201 HOMOLOG"/>
    <property type="match status" value="1"/>
</dbReference>
<comment type="caution">
    <text evidence="2">The sequence shown here is derived from an EMBL/GenBank/DDBJ whole genome shotgun (WGS) entry which is preliminary data.</text>
</comment>
<name>A0AAD8FMB2_BIOPF</name>
<feature type="compositionally biased region" description="Basic and acidic residues" evidence="1">
    <location>
        <begin position="43"/>
        <end position="63"/>
    </location>
</feature>
<feature type="compositionally biased region" description="Polar residues" evidence="1">
    <location>
        <begin position="236"/>
        <end position="254"/>
    </location>
</feature>
<proteinExistence type="predicted"/>
<protein>
    <recommendedName>
        <fullName evidence="4">RRM domain-containing protein</fullName>
    </recommendedName>
</protein>
<dbReference type="EMBL" id="JASAOG010000002">
    <property type="protein sequence ID" value="KAK0069560.1"/>
    <property type="molecule type" value="Genomic_DNA"/>
</dbReference>
<feature type="compositionally biased region" description="Basic and acidic residues" evidence="1">
    <location>
        <begin position="185"/>
        <end position="203"/>
    </location>
</feature>
<dbReference type="AlphaFoldDB" id="A0AAD8FMB2"/>
<evidence type="ECO:0000313" key="2">
    <source>
        <dbReference type="EMBL" id="KAK0069560.1"/>
    </source>
</evidence>